<organism evidence="4 5">
    <name type="scientific">Flavobacterium soyangense</name>
    <dbReference type="NCBI Taxonomy" id="2023265"/>
    <lineage>
        <taxon>Bacteria</taxon>
        <taxon>Pseudomonadati</taxon>
        <taxon>Bacteroidota</taxon>
        <taxon>Flavobacteriia</taxon>
        <taxon>Flavobacteriales</taxon>
        <taxon>Flavobacteriaceae</taxon>
        <taxon>Flavobacterium</taxon>
    </lineage>
</organism>
<dbReference type="InterPro" id="IPR050740">
    <property type="entry name" value="Aldehyde_DH_Superfamily"/>
</dbReference>
<comment type="similarity">
    <text evidence="1">Belongs to the aldehyde dehydrogenase family.</text>
</comment>
<dbReference type="GO" id="GO:0016620">
    <property type="term" value="F:oxidoreductase activity, acting on the aldehyde or oxo group of donors, NAD or NADP as acceptor"/>
    <property type="evidence" value="ECO:0007669"/>
    <property type="project" value="InterPro"/>
</dbReference>
<keyword evidence="2" id="KW-0560">Oxidoreductase</keyword>
<dbReference type="InterPro" id="IPR015590">
    <property type="entry name" value="Aldehyde_DH_dom"/>
</dbReference>
<evidence type="ECO:0000256" key="2">
    <source>
        <dbReference type="ARBA" id="ARBA00023002"/>
    </source>
</evidence>
<protein>
    <submittedName>
        <fullName evidence="4">NADP-dependent glyceraldehyde-3-phosphate dehydrogenase</fullName>
    </submittedName>
</protein>
<dbReference type="Proteomes" id="UP000646211">
    <property type="component" value="Unassembled WGS sequence"/>
</dbReference>
<keyword evidence="5" id="KW-1185">Reference proteome</keyword>
<evidence type="ECO:0000313" key="4">
    <source>
        <dbReference type="EMBL" id="MBF2709526.1"/>
    </source>
</evidence>
<dbReference type="AlphaFoldDB" id="A0A930UDV8"/>
<dbReference type="Gene3D" id="3.40.605.10">
    <property type="entry name" value="Aldehyde Dehydrogenase, Chain A, domain 1"/>
    <property type="match status" value="1"/>
</dbReference>
<dbReference type="EMBL" id="JADHEC010000034">
    <property type="protein sequence ID" value="MBF2709526.1"/>
    <property type="molecule type" value="Genomic_DNA"/>
</dbReference>
<reference evidence="4" key="1">
    <citation type="submission" date="2020-11" db="EMBL/GenBank/DDBJ databases">
        <title>Genome of Flavobacterium soyangense.</title>
        <authorList>
            <person name="Liu Q."/>
            <person name="Xin Y.-H."/>
        </authorList>
    </citation>
    <scope>NUCLEOTIDE SEQUENCE</scope>
    <source>
        <strain evidence="4">CGMCC 1.13493</strain>
    </source>
</reference>
<evidence type="ECO:0000313" key="5">
    <source>
        <dbReference type="Proteomes" id="UP000646211"/>
    </source>
</evidence>
<comment type="caution">
    <text evidence="4">The sequence shown here is derived from an EMBL/GenBank/DDBJ whole genome shotgun (WGS) entry which is preliminary data.</text>
</comment>
<gene>
    <name evidence="4" type="ORF">IR213_13135</name>
</gene>
<dbReference type="InterPro" id="IPR016163">
    <property type="entry name" value="Ald_DH_C"/>
</dbReference>
<dbReference type="InterPro" id="IPR016160">
    <property type="entry name" value="Ald_DH_CS_CYS"/>
</dbReference>
<dbReference type="Pfam" id="PF00171">
    <property type="entry name" value="Aldedh"/>
    <property type="match status" value="1"/>
</dbReference>
<dbReference type="Gene3D" id="3.40.309.10">
    <property type="entry name" value="Aldehyde Dehydrogenase, Chain A, domain 2"/>
    <property type="match status" value="1"/>
</dbReference>
<dbReference type="PANTHER" id="PTHR43353">
    <property type="entry name" value="SUCCINATE-SEMIALDEHYDE DEHYDROGENASE, MITOCHONDRIAL"/>
    <property type="match status" value="1"/>
</dbReference>
<proteinExistence type="inferred from homology"/>
<feature type="domain" description="Aldehyde dehydrogenase" evidence="3">
    <location>
        <begin position="59"/>
        <end position="502"/>
    </location>
</feature>
<sequence>MKILENIFPTSEQIPIEWKLDNFIEQREYLINGELQTWNGPMNEVVSPVSINNGTEVVKNSIGSTPLLTEKEYLQALDAAVNAYDNGTGEWPTMSIEKRIAHIEQFVVEMKKQRISVVKLLMWEIGKNLPDSEKEFDRTCIYIEDTIRELKNLDHGNSKFENEEGIIAQIRRVPLGVALCMGPYNYPLNETFTTLIPALLMGNTVVFKPAKYGVLFMKPLMKVFQESFPKGVINIIYGKGRETVGAIMSTGKIDVFAFIGTNKGASDIKKLHPKPHRLRSVLGLDAKNPAFILPDADIDTAVSETIAGSLSFNGQRCTALKIIFVHESIADTFLKKYTDSLAKLKFGMPWEKDVKITPLPETGKTGYLLELVKDAKQFGAEIINENGGEVNDTFFYPAVLFPVNSQMRIYHEEQFGPVVPIVPYSNIEEIINYSVQSNFGQQLSVFSTDSEKIGFLIDELANQVGRININAQCQRGPDNYPFNGRKDSAEGTLSVHDALRAFSIRILISTKDNPLNREIVQTIVRENQSNYLRLDYVF</sequence>
<dbReference type="SUPFAM" id="SSF53720">
    <property type="entry name" value="ALDH-like"/>
    <property type="match status" value="1"/>
</dbReference>
<dbReference type="PANTHER" id="PTHR43353:SF5">
    <property type="entry name" value="SUCCINATE-SEMIALDEHYDE DEHYDROGENASE, MITOCHONDRIAL"/>
    <property type="match status" value="1"/>
</dbReference>
<name>A0A930UDV8_9FLAO</name>
<accession>A0A930UDV8</accession>
<dbReference type="RefSeq" id="WP_194312765.1">
    <property type="nucleotide sequence ID" value="NZ_JADHEC010000034.1"/>
</dbReference>
<dbReference type="CDD" id="cd07082">
    <property type="entry name" value="ALDH_F11_NP-GAPDH"/>
    <property type="match status" value="1"/>
</dbReference>
<evidence type="ECO:0000256" key="1">
    <source>
        <dbReference type="ARBA" id="ARBA00009986"/>
    </source>
</evidence>
<dbReference type="InterPro" id="IPR016161">
    <property type="entry name" value="Ald_DH/histidinol_DH"/>
</dbReference>
<dbReference type="InterPro" id="IPR016162">
    <property type="entry name" value="Ald_DH_N"/>
</dbReference>
<dbReference type="PROSITE" id="PS00070">
    <property type="entry name" value="ALDEHYDE_DEHYDR_CYS"/>
    <property type="match status" value="1"/>
</dbReference>
<evidence type="ECO:0000259" key="3">
    <source>
        <dbReference type="Pfam" id="PF00171"/>
    </source>
</evidence>